<keyword evidence="1" id="KW-0812">Transmembrane</keyword>
<proteinExistence type="predicted"/>
<evidence type="ECO:0000256" key="1">
    <source>
        <dbReference type="SAM" id="Phobius"/>
    </source>
</evidence>
<keyword evidence="1" id="KW-0472">Membrane</keyword>
<keyword evidence="3" id="KW-1185">Reference proteome</keyword>
<keyword evidence="1" id="KW-1133">Transmembrane helix</keyword>
<evidence type="ECO:0000313" key="3">
    <source>
        <dbReference type="Proteomes" id="UP001211894"/>
    </source>
</evidence>
<evidence type="ECO:0000313" key="2">
    <source>
        <dbReference type="EMBL" id="MDA7027540.1"/>
    </source>
</evidence>
<feature type="transmembrane region" description="Helical" evidence="1">
    <location>
        <begin position="6"/>
        <end position="29"/>
    </location>
</feature>
<protein>
    <submittedName>
        <fullName evidence="2">Methionine/alanine import family NSS transporter small subunit</fullName>
    </submittedName>
</protein>
<sequence length="36" mass="3817">MSDASIVMMTVGILIIWGGLALSITNAVMKHKKSKA</sequence>
<comment type="caution">
    <text evidence="2">The sequence shown here is derived from an EMBL/GenBank/DDBJ whole genome shotgun (WGS) entry which is preliminary data.</text>
</comment>
<dbReference type="InterPro" id="IPR031596">
    <property type="entry name" value="MaAIMP_sms"/>
</dbReference>
<gene>
    <name evidence="2" type="ORF">PJ311_13190</name>
</gene>
<reference evidence="2 3" key="1">
    <citation type="submission" date="2023-01" db="EMBL/GenBank/DDBJ databases">
        <title>Bacillus changyiensis sp. nov., isolated from a coastal deposit.</title>
        <authorList>
            <person name="Xiao G."/>
            <person name="Lai Q."/>
            <person name="Hu Z."/>
            <person name="Shao Z."/>
        </authorList>
    </citation>
    <scope>NUCLEOTIDE SEQUENCE [LARGE SCALE GENOMIC DNA]</scope>
    <source>
        <strain evidence="2 3">CLL-7-23</strain>
    </source>
</reference>
<dbReference type="EMBL" id="JAQKAB010000008">
    <property type="protein sequence ID" value="MDA7027540.1"/>
    <property type="molecule type" value="Genomic_DNA"/>
</dbReference>
<name>A0ABT4X5I1_9BACI</name>
<organism evidence="2 3">
    <name type="scientific">Bacillus changyiensis</name>
    <dbReference type="NCBI Taxonomy" id="3004103"/>
    <lineage>
        <taxon>Bacteria</taxon>
        <taxon>Bacillati</taxon>
        <taxon>Bacillota</taxon>
        <taxon>Bacilli</taxon>
        <taxon>Bacillales</taxon>
        <taxon>Bacillaceae</taxon>
        <taxon>Bacillus</taxon>
    </lineage>
</organism>
<dbReference type="NCBIfam" id="NF033493">
    <property type="entry name" value="MetS_like_NSS"/>
    <property type="match status" value="1"/>
</dbReference>
<dbReference type="Proteomes" id="UP001211894">
    <property type="component" value="Unassembled WGS sequence"/>
</dbReference>
<dbReference type="Pfam" id="PF16951">
    <property type="entry name" value="MaAIMP_sms"/>
    <property type="match status" value="1"/>
</dbReference>
<accession>A0ABT4X5I1</accession>
<dbReference type="RefSeq" id="WP_271341376.1">
    <property type="nucleotide sequence ID" value="NZ_JAQKAB010000008.1"/>
</dbReference>